<dbReference type="Proteomes" id="UP001054252">
    <property type="component" value="Unassembled WGS sequence"/>
</dbReference>
<dbReference type="AlphaFoldDB" id="A0AAV5JBJ4"/>
<comment type="caution">
    <text evidence="1">The sequence shown here is derived from an EMBL/GenBank/DDBJ whole genome shotgun (WGS) entry which is preliminary data.</text>
</comment>
<dbReference type="EMBL" id="BPVZ01000031">
    <property type="protein sequence ID" value="GKV09868.1"/>
    <property type="molecule type" value="Genomic_DNA"/>
</dbReference>
<evidence type="ECO:0000313" key="1">
    <source>
        <dbReference type="EMBL" id="GKV09868.1"/>
    </source>
</evidence>
<gene>
    <name evidence="1" type="ORF">SLEP1_g21307</name>
</gene>
<protein>
    <submittedName>
        <fullName evidence="1">Uncharacterized protein</fullName>
    </submittedName>
</protein>
<organism evidence="1 2">
    <name type="scientific">Rubroshorea leprosula</name>
    <dbReference type="NCBI Taxonomy" id="152421"/>
    <lineage>
        <taxon>Eukaryota</taxon>
        <taxon>Viridiplantae</taxon>
        <taxon>Streptophyta</taxon>
        <taxon>Embryophyta</taxon>
        <taxon>Tracheophyta</taxon>
        <taxon>Spermatophyta</taxon>
        <taxon>Magnoliopsida</taxon>
        <taxon>eudicotyledons</taxon>
        <taxon>Gunneridae</taxon>
        <taxon>Pentapetalae</taxon>
        <taxon>rosids</taxon>
        <taxon>malvids</taxon>
        <taxon>Malvales</taxon>
        <taxon>Dipterocarpaceae</taxon>
        <taxon>Rubroshorea</taxon>
    </lineage>
</organism>
<keyword evidence="2" id="KW-1185">Reference proteome</keyword>
<reference evidence="1 2" key="1">
    <citation type="journal article" date="2021" name="Commun. Biol.">
        <title>The genome of Shorea leprosula (Dipterocarpaceae) highlights the ecological relevance of drought in aseasonal tropical rainforests.</title>
        <authorList>
            <person name="Ng K.K.S."/>
            <person name="Kobayashi M.J."/>
            <person name="Fawcett J.A."/>
            <person name="Hatakeyama M."/>
            <person name="Paape T."/>
            <person name="Ng C.H."/>
            <person name="Ang C.C."/>
            <person name="Tnah L.H."/>
            <person name="Lee C.T."/>
            <person name="Nishiyama T."/>
            <person name="Sese J."/>
            <person name="O'Brien M.J."/>
            <person name="Copetti D."/>
            <person name="Mohd Noor M.I."/>
            <person name="Ong R.C."/>
            <person name="Putra M."/>
            <person name="Sireger I.Z."/>
            <person name="Indrioko S."/>
            <person name="Kosugi Y."/>
            <person name="Izuno A."/>
            <person name="Isagi Y."/>
            <person name="Lee S.L."/>
            <person name="Shimizu K.K."/>
        </authorList>
    </citation>
    <scope>NUCLEOTIDE SEQUENCE [LARGE SCALE GENOMIC DNA]</scope>
    <source>
        <strain evidence="1">214</strain>
    </source>
</reference>
<evidence type="ECO:0000313" key="2">
    <source>
        <dbReference type="Proteomes" id="UP001054252"/>
    </source>
</evidence>
<sequence length="73" mass="8292">MVEKRPLTLEGMKMMKTMDNGSSTQEVGAETWKGTKRLARSSPFIRSFRVWTRLSELVASKAIPFELSGQRQS</sequence>
<proteinExistence type="predicted"/>
<accession>A0AAV5JBJ4</accession>
<name>A0AAV5JBJ4_9ROSI</name>